<dbReference type="Pfam" id="PF00107">
    <property type="entry name" value="ADH_zinc_N"/>
    <property type="match status" value="1"/>
</dbReference>
<dbReference type="InterPro" id="IPR011032">
    <property type="entry name" value="GroES-like_sf"/>
</dbReference>
<accession>A0A1Y2CUH4</accession>
<dbReference type="Proteomes" id="UP000193467">
    <property type="component" value="Unassembled WGS sequence"/>
</dbReference>
<evidence type="ECO:0000256" key="2">
    <source>
        <dbReference type="ARBA" id="ARBA00008072"/>
    </source>
</evidence>
<dbReference type="CDD" id="cd08296">
    <property type="entry name" value="CAD_like"/>
    <property type="match status" value="1"/>
</dbReference>
<comment type="caution">
    <text evidence="8">The sequence shown here is derived from an EMBL/GenBank/DDBJ whole genome shotgun (WGS) entry which is preliminary data.</text>
</comment>
<dbReference type="Pfam" id="PF08240">
    <property type="entry name" value="ADH_N"/>
    <property type="match status" value="1"/>
</dbReference>
<feature type="domain" description="Enoyl reductase (ER)" evidence="7">
    <location>
        <begin position="17"/>
        <end position="337"/>
    </location>
</feature>
<dbReference type="OrthoDB" id="1560166at2759"/>
<evidence type="ECO:0000256" key="1">
    <source>
        <dbReference type="ARBA" id="ARBA00001947"/>
    </source>
</evidence>
<dbReference type="SMART" id="SM00829">
    <property type="entry name" value="PKS_ER"/>
    <property type="match status" value="1"/>
</dbReference>
<evidence type="ECO:0000313" key="8">
    <source>
        <dbReference type="EMBL" id="ORY50681.1"/>
    </source>
</evidence>
<keyword evidence="9" id="KW-1185">Reference proteome</keyword>
<keyword evidence="4" id="KW-0862">Zinc</keyword>
<dbReference type="InParanoid" id="A0A1Y2CUH4"/>
<dbReference type="EMBL" id="MCGR01000109">
    <property type="protein sequence ID" value="ORY50681.1"/>
    <property type="molecule type" value="Genomic_DNA"/>
</dbReference>
<name>A0A1Y2CUH4_9BASI</name>
<keyword evidence="3" id="KW-0479">Metal-binding</keyword>
<organism evidence="8 9">
    <name type="scientific">Leucosporidium creatinivorum</name>
    <dbReference type="NCBI Taxonomy" id="106004"/>
    <lineage>
        <taxon>Eukaryota</taxon>
        <taxon>Fungi</taxon>
        <taxon>Dikarya</taxon>
        <taxon>Basidiomycota</taxon>
        <taxon>Pucciniomycotina</taxon>
        <taxon>Microbotryomycetes</taxon>
        <taxon>Leucosporidiales</taxon>
        <taxon>Leucosporidium</taxon>
    </lineage>
</organism>
<evidence type="ECO:0000256" key="4">
    <source>
        <dbReference type="ARBA" id="ARBA00022833"/>
    </source>
</evidence>
<dbReference type="PANTHER" id="PTHR42940">
    <property type="entry name" value="ALCOHOL DEHYDROGENASE 1-RELATED"/>
    <property type="match status" value="1"/>
</dbReference>
<dbReference type="GO" id="GO:0046872">
    <property type="term" value="F:metal ion binding"/>
    <property type="evidence" value="ECO:0007669"/>
    <property type="project" value="UniProtKB-KW"/>
</dbReference>
<dbReference type="InterPro" id="IPR020843">
    <property type="entry name" value="ER"/>
</dbReference>
<keyword evidence="6" id="KW-0520">NAD</keyword>
<dbReference type="GO" id="GO:0005737">
    <property type="term" value="C:cytoplasm"/>
    <property type="evidence" value="ECO:0007669"/>
    <property type="project" value="TreeGrafter"/>
</dbReference>
<dbReference type="InterPro" id="IPR036291">
    <property type="entry name" value="NAD(P)-bd_dom_sf"/>
</dbReference>
<reference evidence="8 9" key="1">
    <citation type="submission" date="2016-07" db="EMBL/GenBank/DDBJ databases">
        <title>Pervasive Adenine N6-methylation of Active Genes in Fungi.</title>
        <authorList>
            <consortium name="DOE Joint Genome Institute"/>
            <person name="Mondo S.J."/>
            <person name="Dannebaum R.O."/>
            <person name="Kuo R.C."/>
            <person name="Labutti K."/>
            <person name="Haridas S."/>
            <person name="Kuo A."/>
            <person name="Salamov A."/>
            <person name="Ahrendt S.R."/>
            <person name="Lipzen A."/>
            <person name="Sullivan W."/>
            <person name="Andreopoulos W.B."/>
            <person name="Clum A."/>
            <person name="Lindquist E."/>
            <person name="Daum C."/>
            <person name="Ramamoorthy G.K."/>
            <person name="Gryganskyi A."/>
            <person name="Culley D."/>
            <person name="Magnuson J.K."/>
            <person name="James T.Y."/>
            <person name="O'Malley M.A."/>
            <person name="Stajich J.E."/>
            <person name="Spatafora J.W."/>
            <person name="Visel A."/>
            <person name="Grigoriev I.V."/>
        </authorList>
    </citation>
    <scope>NUCLEOTIDE SEQUENCE [LARGE SCALE GENOMIC DNA]</scope>
    <source>
        <strain evidence="8 9">62-1032</strain>
    </source>
</reference>
<keyword evidence="5" id="KW-0560">Oxidoreductase</keyword>
<protein>
    <submittedName>
        <fullName evidence="8">Chaperonin 10-like protein</fullName>
    </submittedName>
</protein>
<dbReference type="InterPro" id="IPR013154">
    <property type="entry name" value="ADH-like_N"/>
</dbReference>
<dbReference type="SUPFAM" id="SSF50129">
    <property type="entry name" value="GroES-like"/>
    <property type="match status" value="1"/>
</dbReference>
<dbReference type="AlphaFoldDB" id="A0A1Y2CUH4"/>
<sequence length="341" mass="35876">MPSFPATYKAAQIQAAGETFKIVDVDWKDPQPGQIVVKVLASGVCHSDSIVQGGHMGVTFPRTPGHEIIGKVVAVGEGEKTWKVGQRVGSGWHGGHCFNCKQCRKGDFVTCSNENINGIITDGGHAEYATLRSEAVLSIPDDISSADAAPLLCAGVTVFNSLRHMDIHAGDVVAVQGVGGLGHLAIQYSRAMGYRTIALSRGDSKKALAMELGAHDYLDSEAVDVVAELQKLGGAKVAVAVAPSGKAISSLLPALAVEGQLLVLAVAEDLVLPIAPMIMKRLSVRAWPSGTAADSADAVAFAQTSGVKCYVEKYSLDQINEAYDAMMNGKARFRAVLTFDE</sequence>
<dbReference type="InterPro" id="IPR013149">
    <property type="entry name" value="ADH-like_C"/>
</dbReference>
<comment type="similarity">
    <text evidence="2">Belongs to the zinc-containing alcohol dehydrogenase family.</text>
</comment>
<gene>
    <name evidence="8" type="ORF">BCR35DRAFT_310733</name>
</gene>
<comment type="cofactor">
    <cofactor evidence="1">
        <name>Zn(2+)</name>
        <dbReference type="ChEBI" id="CHEBI:29105"/>
    </cofactor>
</comment>
<evidence type="ECO:0000256" key="6">
    <source>
        <dbReference type="ARBA" id="ARBA00023027"/>
    </source>
</evidence>
<proteinExistence type="inferred from homology"/>
<evidence type="ECO:0000256" key="5">
    <source>
        <dbReference type="ARBA" id="ARBA00023002"/>
    </source>
</evidence>
<dbReference type="SUPFAM" id="SSF51735">
    <property type="entry name" value="NAD(P)-binding Rossmann-fold domains"/>
    <property type="match status" value="1"/>
</dbReference>
<dbReference type="Gene3D" id="3.40.50.720">
    <property type="entry name" value="NAD(P)-binding Rossmann-like Domain"/>
    <property type="match status" value="1"/>
</dbReference>
<dbReference type="Gene3D" id="3.90.180.10">
    <property type="entry name" value="Medium-chain alcohol dehydrogenases, catalytic domain"/>
    <property type="match status" value="1"/>
</dbReference>
<dbReference type="PANTHER" id="PTHR42940:SF7">
    <property type="entry name" value="ALCOHOL DEHYDROGENASE-LIKE N-TERMINAL DOMAIN-CONTAINING PROTEIN"/>
    <property type="match status" value="1"/>
</dbReference>
<evidence type="ECO:0000313" key="9">
    <source>
        <dbReference type="Proteomes" id="UP000193467"/>
    </source>
</evidence>
<evidence type="ECO:0000256" key="3">
    <source>
        <dbReference type="ARBA" id="ARBA00022723"/>
    </source>
</evidence>
<dbReference type="GO" id="GO:0004022">
    <property type="term" value="F:alcohol dehydrogenase (NAD+) activity"/>
    <property type="evidence" value="ECO:0007669"/>
    <property type="project" value="TreeGrafter"/>
</dbReference>
<evidence type="ECO:0000259" key="7">
    <source>
        <dbReference type="SMART" id="SM00829"/>
    </source>
</evidence>
<dbReference type="STRING" id="106004.A0A1Y2CUH4"/>
<dbReference type="FunFam" id="3.40.50.720:FF:000039">
    <property type="entry name" value="Alcohol dehydrogenase AdhP"/>
    <property type="match status" value="1"/>
</dbReference>